<sequence>MTIRTNRYPARQIFRERTMLLHI</sequence>
<gene>
    <name evidence="1" type="ORF">D4N09_27450</name>
</gene>
<feature type="non-terminal residue" evidence="1">
    <location>
        <position position="23"/>
    </location>
</feature>
<reference evidence="1 2" key="1">
    <citation type="submission" date="2018-09" db="EMBL/GenBank/DDBJ databases">
        <title>Persistent metagenomic signatures of early life antibiotic treatment in the infant gut microbiota and resistome.</title>
        <authorList>
            <person name="Gasparrini A.J."/>
        </authorList>
    </citation>
    <scope>NUCLEOTIDE SEQUENCE [LARGE SCALE GENOMIC DNA]</scope>
    <source>
        <strain evidence="1 2">T0181B.E-10</strain>
    </source>
</reference>
<dbReference type="EMBL" id="QYOH01000238">
    <property type="protein sequence ID" value="TXU26959.1"/>
    <property type="molecule type" value="Genomic_DNA"/>
</dbReference>
<name>A0A8T9CNK9_ECOLX</name>
<dbReference type="Proteomes" id="UP000460654">
    <property type="component" value="Unassembled WGS sequence"/>
</dbReference>
<dbReference type="AlphaFoldDB" id="A0A8T9CNK9"/>
<evidence type="ECO:0000313" key="1">
    <source>
        <dbReference type="EMBL" id="TXU26959.1"/>
    </source>
</evidence>
<comment type="caution">
    <text evidence="1">The sequence shown here is derived from an EMBL/GenBank/DDBJ whole genome shotgun (WGS) entry which is preliminary data.</text>
</comment>
<protein>
    <submittedName>
        <fullName evidence="1">Trimeric intracellular cation channel family protein</fullName>
    </submittedName>
</protein>
<proteinExistence type="predicted"/>
<evidence type="ECO:0000313" key="2">
    <source>
        <dbReference type="Proteomes" id="UP000460654"/>
    </source>
</evidence>
<organism evidence="1 2">
    <name type="scientific">Escherichia coli</name>
    <dbReference type="NCBI Taxonomy" id="562"/>
    <lineage>
        <taxon>Bacteria</taxon>
        <taxon>Pseudomonadati</taxon>
        <taxon>Pseudomonadota</taxon>
        <taxon>Gammaproteobacteria</taxon>
        <taxon>Enterobacterales</taxon>
        <taxon>Enterobacteriaceae</taxon>
        <taxon>Escherichia</taxon>
    </lineage>
</organism>
<accession>A0A8T9CNK9</accession>